<evidence type="ECO:0000256" key="11">
    <source>
        <dbReference type="ARBA" id="ARBA00023136"/>
    </source>
</evidence>
<dbReference type="InterPro" id="IPR035965">
    <property type="entry name" value="PAS-like_dom_sf"/>
</dbReference>
<evidence type="ECO:0000259" key="16">
    <source>
        <dbReference type="PROSITE" id="PS50113"/>
    </source>
</evidence>
<dbReference type="EC" id="2.7.13.3" evidence="3"/>
<dbReference type="InterPro" id="IPR036097">
    <property type="entry name" value="HisK_dim/P_sf"/>
</dbReference>
<dbReference type="InterPro" id="IPR001789">
    <property type="entry name" value="Sig_transdc_resp-reg_receiver"/>
</dbReference>
<name>A0A1Y1CRY3_9BACT</name>
<dbReference type="PROSITE" id="PS50110">
    <property type="entry name" value="RESPONSE_REGULATORY"/>
    <property type="match status" value="1"/>
</dbReference>
<dbReference type="KEGG" id="mbas:ALGA_4402"/>
<keyword evidence="4" id="KW-1003">Cell membrane</keyword>
<evidence type="ECO:0000259" key="14">
    <source>
        <dbReference type="PROSITE" id="PS50109"/>
    </source>
</evidence>
<feature type="domain" description="Response regulatory" evidence="15">
    <location>
        <begin position="608"/>
        <end position="722"/>
    </location>
</feature>
<organism evidence="17 18">
    <name type="scientific">Labilibaculum antarcticum</name>
    <dbReference type="NCBI Taxonomy" id="1717717"/>
    <lineage>
        <taxon>Bacteria</taxon>
        <taxon>Pseudomonadati</taxon>
        <taxon>Bacteroidota</taxon>
        <taxon>Bacteroidia</taxon>
        <taxon>Marinilabiliales</taxon>
        <taxon>Marinifilaceae</taxon>
        <taxon>Labilibaculum</taxon>
    </lineage>
</organism>
<keyword evidence="13" id="KW-0175">Coiled coil</keyword>
<dbReference type="OrthoDB" id="9796457at2"/>
<keyword evidence="9" id="KW-0067">ATP-binding</keyword>
<dbReference type="InterPro" id="IPR036890">
    <property type="entry name" value="HATPase_C_sf"/>
</dbReference>
<evidence type="ECO:0000256" key="8">
    <source>
        <dbReference type="ARBA" id="ARBA00022777"/>
    </source>
</evidence>
<keyword evidence="5 12" id="KW-0597">Phosphoprotein</keyword>
<sequence>MMNDIHREIIKSLPYFYYVIEADSFIVTESNDPNFAGNQHCCNLIFSNSDNCLIKSQSKCSVAKVIEEKKSIKTKLSNLTIKGETKSIWVHASPIFNENQQITHVIQYFIDITEQESLHDQIETKTTNLEEVFSDFSRLNTELKETTNKYKSLFEDSPESLWEEDFTILMKSIEALKSKGITDFRSYLDDHPEVLIELTQQVIIVDVNKATINLYKAKSKEDLIGNLDKTFLPESLVVFKEELLTIINGKKHFAKEAKVRTLEGEVVDVIIKLFYTKNGDKYTAYVSTTDITARKKSDIALKQKNDEFIRLNDELESTNKEYEILNAEYKTINREILKTNTELERSKEKAIESDQLKSAFLANMSHEIRTPMNTIIGFSDLLGEPNLSIERRHKFLKLVQTSSEHLLQIIDDIIDISKLESNQLKINKKSCPLNELLYEIKESQSMVKIVKAKNNVALQLNIPENTENINISCDPTRFRQILYNLVSNAFKYTKDGFVEIGYSISDVDSMVHLYVKDTGFGIQPDMFQLIFERFRQIENQNLQEGTGIGLSITKGLVHLLGGEIWIESKVDEGSTFHFTIPISEENKSTIKENASQQTLNEINLSRCLVYIAEDDISSFLLLEELLQPTGVKLKHAENGKELLNLINSQTPDLVLLDINMPIMNGFEAIDKIRETHPTIPVIAQTAYAMAEEREKCISIGCNDYISKPINAQLLLKKIRKYLTCHKN</sequence>
<dbReference type="PRINTS" id="PR00344">
    <property type="entry name" value="BCTRLSENSOR"/>
</dbReference>
<dbReference type="InterPro" id="IPR005467">
    <property type="entry name" value="His_kinase_dom"/>
</dbReference>
<evidence type="ECO:0000256" key="3">
    <source>
        <dbReference type="ARBA" id="ARBA00012438"/>
    </source>
</evidence>
<dbReference type="GO" id="GO:0005524">
    <property type="term" value="F:ATP binding"/>
    <property type="evidence" value="ECO:0007669"/>
    <property type="project" value="UniProtKB-KW"/>
</dbReference>
<dbReference type="RefSeq" id="WP_096433222.1">
    <property type="nucleotide sequence ID" value="NZ_AP018042.1"/>
</dbReference>
<dbReference type="InterPro" id="IPR003594">
    <property type="entry name" value="HATPase_dom"/>
</dbReference>
<dbReference type="Pfam" id="PF02518">
    <property type="entry name" value="HATPase_c"/>
    <property type="match status" value="1"/>
</dbReference>
<dbReference type="PROSITE" id="PS50113">
    <property type="entry name" value="PAC"/>
    <property type="match status" value="1"/>
</dbReference>
<evidence type="ECO:0000256" key="2">
    <source>
        <dbReference type="ARBA" id="ARBA00004236"/>
    </source>
</evidence>
<keyword evidence="11" id="KW-0472">Membrane</keyword>
<dbReference type="Pfam" id="PF00512">
    <property type="entry name" value="HisKA"/>
    <property type="match status" value="1"/>
</dbReference>
<dbReference type="GO" id="GO:0005886">
    <property type="term" value="C:plasma membrane"/>
    <property type="evidence" value="ECO:0007669"/>
    <property type="project" value="UniProtKB-SubCell"/>
</dbReference>
<dbReference type="PROSITE" id="PS50109">
    <property type="entry name" value="HIS_KIN"/>
    <property type="match status" value="1"/>
</dbReference>
<dbReference type="Pfam" id="PF00072">
    <property type="entry name" value="Response_reg"/>
    <property type="match status" value="1"/>
</dbReference>
<comment type="catalytic activity">
    <reaction evidence="1">
        <text>ATP + protein L-histidine = ADP + protein N-phospho-L-histidine.</text>
        <dbReference type="EC" id="2.7.13.3"/>
    </reaction>
</comment>
<dbReference type="CDD" id="cd00082">
    <property type="entry name" value="HisKA"/>
    <property type="match status" value="1"/>
</dbReference>
<dbReference type="InterPro" id="IPR000014">
    <property type="entry name" value="PAS"/>
</dbReference>
<feature type="domain" description="PAC" evidence="16">
    <location>
        <begin position="70"/>
        <end position="124"/>
    </location>
</feature>
<keyword evidence="8" id="KW-0418">Kinase</keyword>
<dbReference type="Pfam" id="PF13426">
    <property type="entry name" value="PAS_9"/>
    <property type="match status" value="2"/>
</dbReference>
<dbReference type="GO" id="GO:0009927">
    <property type="term" value="F:histidine phosphotransfer kinase activity"/>
    <property type="evidence" value="ECO:0007669"/>
    <property type="project" value="TreeGrafter"/>
</dbReference>
<dbReference type="SUPFAM" id="SSF52172">
    <property type="entry name" value="CheY-like"/>
    <property type="match status" value="1"/>
</dbReference>
<evidence type="ECO:0000256" key="4">
    <source>
        <dbReference type="ARBA" id="ARBA00022475"/>
    </source>
</evidence>
<dbReference type="InterPro" id="IPR003661">
    <property type="entry name" value="HisK_dim/P_dom"/>
</dbReference>
<dbReference type="Gene3D" id="3.30.450.20">
    <property type="entry name" value="PAS domain"/>
    <property type="match status" value="2"/>
</dbReference>
<dbReference type="InterPro" id="IPR004358">
    <property type="entry name" value="Sig_transdc_His_kin-like_C"/>
</dbReference>
<keyword evidence="18" id="KW-1185">Reference proteome</keyword>
<evidence type="ECO:0000256" key="5">
    <source>
        <dbReference type="ARBA" id="ARBA00022553"/>
    </source>
</evidence>
<evidence type="ECO:0000256" key="1">
    <source>
        <dbReference type="ARBA" id="ARBA00000085"/>
    </source>
</evidence>
<keyword evidence="7" id="KW-0547">Nucleotide-binding</keyword>
<evidence type="ECO:0000259" key="15">
    <source>
        <dbReference type="PROSITE" id="PS50110"/>
    </source>
</evidence>
<reference evidence="17 18" key="1">
    <citation type="journal article" date="2018" name="Mar. Genomics">
        <title>Complete genome sequence of Marinifilaceae bacterium strain SPP2, isolated from the Antarctic marine sediment.</title>
        <authorList>
            <person name="Watanabe M."/>
            <person name="Kojima H."/>
            <person name="Fukui M."/>
        </authorList>
    </citation>
    <scope>NUCLEOTIDE SEQUENCE [LARGE SCALE GENOMIC DNA]</scope>
    <source>
        <strain evidence="17 18">SPP2</strain>
    </source>
</reference>
<dbReference type="Proteomes" id="UP000218267">
    <property type="component" value="Chromosome"/>
</dbReference>
<dbReference type="CDD" id="cd16922">
    <property type="entry name" value="HATPase_EvgS-ArcB-TorS-like"/>
    <property type="match status" value="1"/>
</dbReference>
<gene>
    <name evidence="17" type="ORF">ALGA_4402</name>
</gene>
<dbReference type="InterPro" id="IPR000700">
    <property type="entry name" value="PAS-assoc_C"/>
</dbReference>
<feature type="domain" description="Histidine kinase" evidence="14">
    <location>
        <begin position="363"/>
        <end position="584"/>
    </location>
</feature>
<dbReference type="SUPFAM" id="SSF55874">
    <property type="entry name" value="ATPase domain of HSP90 chaperone/DNA topoisomerase II/histidine kinase"/>
    <property type="match status" value="1"/>
</dbReference>
<evidence type="ECO:0000256" key="7">
    <source>
        <dbReference type="ARBA" id="ARBA00022741"/>
    </source>
</evidence>
<protein>
    <recommendedName>
        <fullName evidence="3">histidine kinase</fullName>
        <ecNumber evidence="3">2.7.13.3</ecNumber>
    </recommendedName>
</protein>
<proteinExistence type="predicted"/>
<dbReference type="SUPFAM" id="SSF55785">
    <property type="entry name" value="PYP-like sensor domain (PAS domain)"/>
    <property type="match status" value="2"/>
</dbReference>
<dbReference type="SMART" id="SM00388">
    <property type="entry name" value="HisKA"/>
    <property type="match status" value="1"/>
</dbReference>
<dbReference type="SMART" id="SM00448">
    <property type="entry name" value="REC"/>
    <property type="match status" value="1"/>
</dbReference>
<evidence type="ECO:0000256" key="13">
    <source>
        <dbReference type="SAM" id="Coils"/>
    </source>
</evidence>
<keyword evidence="6" id="KW-0808">Transferase</keyword>
<dbReference type="EMBL" id="AP018042">
    <property type="protein sequence ID" value="BAX82692.1"/>
    <property type="molecule type" value="Genomic_DNA"/>
</dbReference>
<evidence type="ECO:0000256" key="10">
    <source>
        <dbReference type="ARBA" id="ARBA00023012"/>
    </source>
</evidence>
<dbReference type="Gene3D" id="3.30.565.10">
    <property type="entry name" value="Histidine kinase-like ATPase, C-terminal domain"/>
    <property type="match status" value="1"/>
</dbReference>
<evidence type="ECO:0000313" key="18">
    <source>
        <dbReference type="Proteomes" id="UP000218267"/>
    </source>
</evidence>
<dbReference type="GO" id="GO:0000155">
    <property type="term" value="F:phosphorelay sensor kinase activity"/>
    <property type="evidence" value="ECO:0007669"/>
    <property type="project" value="InterPro"/>
</dbReference>
<comment type="subcellular location">
    <subcellularLocation>
        <location evidence="2">Cell membrane</location>
    </subcellularLocation>
</comment>
<evidence type="ECO:0000256" key="12">
    <source>
        <dbReference type="PROSITE-ProRule" id="PRU00169"/>
    </source>
</evidence>
<dbReference type="SUPFAM" id="SSF47384">
    <property type="entry name" value="Homodimeric domain of signal transducing histidine kinase"/>
    <property type="match status" value="1"/>
</dbReference>
<accession>A0A1Y1CRY3</accession>
<dbReference type="PANTHER" id="PTHR43047:SF72">
    <property type="entry name" value="OSMOSENSING HISTIDINE PROTEIN KINASE SLN1"/>
    <property type="match status" value="1"/>
</dbReference>
<dbReference type="Gene3D" id="3.40.50.2300">
    <property type="match status" value="1"/>
</dbReference>
<evidence type="ECO:0000313" key="17">
    <source>
        <dbReference type="EMBL" id="BAX82692.1"/>
    </source>
</evidence>
<dbReference type="InterPro" id="IPR011006">
    <property type="entry name" value="CheY-like_superfamily"/>
</dbReference>
<evidence type="ECO:0000256" key="6">
    <source>
        <dbReference type="ARBA" id="ARBA00022679"/>
    </source>
</evidence>
<feature type="coiled-coil region" evidence="13">
    <location>
        <begin position="301"/>
        <end position="349"/>
    </location>
</feature>
<dbReference type="AlphaFoldDB" id="A0A1Y1CRY3"/>
<keyword evidence="10" id="KW-0902">Two-component regulatory system</keyword>
<dbReference type="FunFam" id="3.30.565.10:FF:000023">
    <property type="entry name" value="PAS domain-containing sensor histidine kinase"/>
    <property type="match status" value="1"/>
</dbReference>
<dbReference type="PANTHER" id="PTHR43047">
    <property type="entry name" value="TWO-COMPONENT HISTIDINE PROTEIN KINASE"/>
    <property type="match status" value="1"/>
</dbReference>
<dbReference type="Gene3D" id="1.10.287.130">
    <property type="match status" value="1"/>
</dbReference>
<feature type="modified residue" description="4-aspartylphosphate" evidence="12">
    <location>
        <position position="657"/>
    </location>
</feature>
<reference evidence="18" key="2">
    <citation type="journal article" date="2020" name="Antonie Van Leeuwenhoek">
        <title>Labilibaculum antarcticum sp. nov., a novel facultative anaerobic, psychrotorelant bacterium isolated from marine sediment of Antarctica.</title>
        <authorList>
            <person name="Watanabe M."/>
            <person name="Kojima H."/>
            <person name="Fukui M."/>
        </authorList>
    </citation>
    <scope>NUCLEOTIDE SEQUENCE [LARGE SCALE GENOMIC DNA]</scope>
    <source>
        <strain evidence="18">SPP2</strain>
    </source>
</reference>
<dbReference type="SMART" id="SM00387">
    <property type="entry name" value="HATPase_c"/>
    <property type="match status" value="1"/>
</dbReference>
<dbReference type="CDD" id="cd17546">
    <property type="entry name" value="REC_hyHK_CKI1_RcsC-like"/>
    <property type="match status" value="1"/>
</dbReference>
<evidence type="ECO:0000256" key="9">
    <source>
        <dbReference type="ARBA" id="ARBA00022840"/>
    </source>
</evidence>